<dbReference type="Proteomes" id="UP000177208">
    <property type="component" value="Unassembled WGS sequence"/>
</dbReference>
<sequence length="534" mass="62817">MDDPVRIVYLYHNRILTLPLINSLLYKLQIFLYEKELINIILISSRKNKLRSELLKRISKRTTYLICRSFKFGRLLYKIKCEKILDINIKNTSLLNEKDIYSLMWTLVFTDFISSRTKKSLTDFIPANLPIKHIAVIPFNDSFDLVCDYILQTAKTLSRKGFLVQLIALGSPISIFKLIFRFKNNYQKTGFFLQNNIVINFPLSFVPTNLQKINLMNTINRKFMILYSVLMMRIIKADYLWCFDPTDYELVEKTKNTTKSIYDCADYFSTLNTDVNKKIRTEEEKLIKMADYFFVNSKILFKTKKVIKKPNAVVPQGFDLESFDTNLPLSLTEKGEIKNVGKIFSKINKPIIGYVGNITYRLDFKLLSSLVRKMPNVAFVFTDAFLSIPLDDSFVDTKKRITELRKAKNIYFVPKTQHRRVVKEILRNIDIGMIPYNIEFDFNRYCYPMKLFEYFYQGIPVISTPIEELRRFPDFVKIGNSDEDWEKIINELIARQWPIKNSSDEKTLAVQNSWEMKIDSILNILNQNISQDHT</sequence>
<dbReference type="EMBL" id="MFZG01000029">
    <property type="protein sequence ID" value="OGK15913.1"/>
    <property type="molecule type" value="Genomic_DNA"/>
</dbReference>
<evidence type="ECO:0000313" key="2">
    <source>
        <dbReference type="Proteomes" id="UP000177208"/>
    </source>
</evidence>
<protein>
    <recommendedName>
        <fullName evidence="3">Glycosyl transferase family 1 domain-containing protein</fullName>
    </recommendedName>
</protein>
<proteinExistence type="predicted"/>
<dbReference type="SUPFAM" id="SSF53756">
    <property type="entry name" value="UDP-Glycosyltransferase/glycogen phosphorylase"/>
    <property type="match status" value="1"/>
</dbReference>
<evidence type="ECO:0008006" key="3">
    <source>
        <dbReference type="Google" id="ProtNLM"/>
    </source>
</evidence>
<reference evidence="1 2" key="1">
    <citation type="journal article" date="2016" name="Nat. Commun.">
        <title>Thousands of microbial genomes shed light on interconnected biogeochemical processes in an aquifer system.</title>
        <authorList>
            <person name="Anantharaman K."/>
            <person name="Brown C.T."/>
            <person name="Hug L.A."/>
            <person name="Sharon I."/>
            <person name="Castelle C.J."/>
            <person name="Probst A.J."/>
            <person name="Thomas B.C."/>
            <person name="Singh A."/>
            <person name="Wilkins M.J."/>
            <person name="Karaoz U."/>
            <person name="Brodie E.L."/>
            <person name="Williams K.H."/>
            <person name="Hubbard S.S."/>
            <person name="Banfield J.F."/>
        </authorList>
    </citation>
    <scope>NUCLEOTIDE SEQUENCE [LARGE SCALE GENOMIC DNA]</scope>
</reference>
<dbReference type="Gene3D" id="3.40.50.2000">
    <property type="entry name" value="Glycogen Phosphorylase B"/>
    <property type="match status" value="1"/>
</dbReference>
<evidence type="ECO:0000313" key="1">
    <source>
        <dbReference type="EMBL" id="OGK15913.1"/>
    </source>
</evidence>
<organism evidence="1 2">
    <name type="scientific">Candidatus Roizmanbacteria bacterium RIFCSPHIGHO2_01_FULL_39_12c</name>
    <dbReference type="NCBI Taxonomy" id="1802031"/>
    <lineage>
        <taxon>Bacteria</taxon>
        <taxon>Candidatus Roizmaniibacteriota</taxon>
    </lineage>
</organism>
<name>A0A1F7GAF3_9BACT</name>
<dbReference type="AlphaFoldDB" id="A0A1F7GAF3"/>
<comment type="caution">
    <text evidence="1">The sequence shown here is derived from an EMBL/GenBank/DDBJ whole genome shotgun (WGS) entry which is preliminary data.</text>
</comment>
<gene>
    <name evidence="1" type="ORF">A2774_02680</name>
</gene>
<accession>A0A1F7GAF3</accession>
<dbReference type="Gene3D" id="3.40.50.11010">
    <property type="match status" value="1"/>
</dbReference>